<proteinExistence type="inferred from homology"/>
<dbReference type="InterPro" id="IPR007274">
    <property type="entry name" value="Cop_transporter"/>
</dbReference>
<dbReference type="EMBL" id="CVQH01015557">
    <property type="protein sequence ID" value="CRK23417.1"/>
    <property type="molecule type" value="Genomic_DNA"/>
</dbReference>
<dbReference type="PANTHER" id="PTHR12483">
    <property type="entry name" value="SOLUTE CARRIER FAMILY 31 COPPER TRANSPORTERS"/>
    <property type="match status" value="1"/>
</dbReference>
<evidence type="ECO:0000256" key="3">
    <source>
        <dbReference type="ARBA" id="ARBA00023136"/>
    </source>
</evidence>
<dbReference type="Proteomes" id="UP000044602">
    <property type="component" value="Unassembled WGS sequence"/>
</dbReference>
<keyword evidence="4" id="KW-0187">Copper transport</keyword>
<evidence type="ECO:0000313" key="7">
    <source>
        <dbReference type="Proteomes" id="UP000044602"/>
    </source>
</evidence>
<dbReference type="PANTHER" id="PTHR12483:SF120">
    <property type="entry name" value="HIGH-AFFINITY COPPER TRANSPORTER CTRA2"/>
    <property type="match status" value="1"/>
</dbReference>
<evidence type="ECO:0000256" key="4">
    <source>
        <dbReference type="RuleBase" id="RU367022"/>
    </source>
</evidence>
<sequence>RHQTRPDHQFPISCDKTTRSACQEPTPSPDIPRALFRRQASRPASEDLPQTFSSSQRISSRPVQPPIQPRKPRAEHIQTNSTVTPNTDEPASSFLFTLFFSRDTPIRHPPHHPPLIMEARAPHGDTAHDATTAASTDGSSTGGHEMGMMVIFQNMIQTSLYSEAWTPNSVGTYAATCIFLIVLASLLRVMLAGKALLEQRWLDQELKRRYVVVADKNTLGQQLSSDSLAKQMVISENGREENVTVVQRKHGLTRPWRFSVDPVRALLDTVIAGVGYLLMLAVMSMNVGYFLSVLGGVFLGSIAVGRYAIHSGH</sequence>
<keyword evidence="7" id="KW-1185">Reference proteome</keyword>
<dbReference type="AlphaFoldDB" id="A0A0G4LMZ6"/>
<feature type="transmembrane region" description="Helical" evidence="4">
    <location>
        <begin position="170"/>
        <end position="191"/>
    </location>
</feature>
<feature type="compositionally biased region" description="Polar residues" evidence="5">
    <location>
        <begin position="48"/>
        <end position="62"/>
    </location>
</feature>
<dbReference type="GO" id="GO:0005375">
    <property type="term" value="F:copper ion transmembrane transporter activity"/>
    <property type="evidence" value="ECO:0007669"/>
    <property type="project" value="UniProtKB-UniRule"/>
</dbReference>
<evidence type="ECO:0000313" key="6">
    <source>
        <dbReference type="EMBL" id="CRK23417.1"/>
    </source>
</evidence>
<name>A0A0G4LMZ6_VERLO</name>
<keyword evidence="4" id="KW-0186">Copper</keyword>
<feature type="region of interest" description="Disordered" evidence="5">
    <location>
        <begin position="1"/>
        <end position="88"/>
    </location>
</feature>
<dbReference type="Pfam" id="PF04145">
    <property type="entry name" value="Ctr"/>
    <property type="match status" value="1"/>
</dbReference>
<feature type="non-terminal residue" evidence="6">
    <location>
        <position position="1"/>
    </location>
</feature>
<protein>
    <recommendedName>
        <fullName evidence="4">Copper transport protein</fullName>
    </recommendedName>
</protein>
<dbReference type="STRING" id="100787.A0A0G4LMZ6"/>
<keyword evidence="4" id="KW-0406">Ion transport</keyword>
<keyword evidence="2 4" id="KW-1133">Transmembrane helix</keyword>
<comment type="subcellular location">
    <subcellularLocation>
        <location evidence="4">Membrane</location>
        <topology evidence="4">Multi-pass membrane protein</topology>
    </subcellularLocation>
</comment>
<feature type="compositionally biased region" description="Polar residues" evidence="5">
    <location>
        <begin position="77"/>
        <end position="88"/>
    </location>
</feature>
<evidence type="ECO:0000256" key="1">
    <source>
        <dbReference type="ARBA" id="ARBA00022692"/>
    </source>
</evidence>
<keyword evidence="3 4" id="KW-0472">Membrane</keyword>
<gene>
    <name evidence="6" type="ORF">BN1708_003686</name>
</gene>
<reference evidence="6 7" key="1">
    <citation type="submission" date="2015-05" db="EMBL/GenBank/DDBJ databases">
        <authorList>
            <person name="Wang D.B."/>
            <person name="Wang M."/>
        </authorList>
    </citation>
    <scope>NUCLEOTIDE SEQUENCE [LARGE SCALE GENOMIC DNA]</scope>
    <source>
        <strain evidence="6">VL1</strain>
    </source>
</reference>
<comment type="similarity">
    <text evidence="4">Belongs to the copper transporter (Ctr) (TC 1.A.56) family. SLC31A subfamily.</text>
</comment>
<evidence type="ECO:0000256" key="5">
    <source>
        <dbReference type="SAM" id="MobiDB-lite"/>
    </source>
</evidence>
<organism evidence="6 7">
    <name type="scientific">Verticillium longisporum</name>
    <name type="common">Verticillium dahliae var. longisporum</name>
    <dbReference type="NCBI Taxonomy" id="100787"/>
    <lineage>
        <taxon>Eukaryota</taxon>
        <taxon>Fungi</taxon>
        <taxon>Dikarya</taxon>
        <taxon>Ascomycota</taxon>
        <taxon>Pezizomycotina</taxon>
        <taxon>Sordariomycetes</taxon>
        <taxon>Hypocreomycetidae</taxon>
        <taxon>Glomerellales</taxon>
        <taxon>Plectosphaerellaceae</taxon>
        <taxon>Verticillium</taxon>
    </lineage>
</organism>
<dbReference type="GO" id="GO:0005886">
    <property type="term" value="C:plasma membrane"/>
    <property type="evidence" value="ECO:0007669"/>
    <property type="project" value="TreeGrafter"/>
</dbReference>
<accession>A0A0G4LMZ6</accession>
<keyword evidence="4" id="KW-0813">Transport</keyword>
<feature type="transmembrane region" description="Helical" evidence="4">
    <location>
        <begin position="289"/>
        <end position="309"/>
    </location>
</feature>
<evidence type="ECO:0000256" key="2">
    <source>
        <dbReference type="ARBA" id="ARBA00022989"/>
    </source>
</evidence>
<feature type="transmembrane region" description="Helical" evidence="4">
    <location>
        <begin position="265"/>
        <end position="283"/>
    </location>
</feature>
<keyword evidence="1 4" id="KW-0812">Transmembrane</keyword>